<dbReference type="AlphaFoldDB" id="A0AAJ6CU02"/>
<dbReference type="PROSITE" id="PS51257">
    <property type="entry name" value="PROKAR_LIPOPROTEIN"/>
    <property type="match status" value="1"/>
</dbReference>
<dbReference type="EC" id="1.1.1.47" evidence="4"/>
<dbReference type="InterPro" id="IPR050259">
    <property type="entry name" value="SDR"/>
</dbReference>
<dbReference type="GO" id="GO:0047936">
    <property type="term" value="F:glucose 1-dehydrogenase [NAD(P)+] activity"/>
    <property type="evidence" value="ECO:0007669"/>
    <property type="project" value="UniProtKB-EC"/>
</dbReference>
<dbReference type="Proteomes" id="UP001219901">
    <property type="component" value="Chromosome"/>
</dbReference>
<dbReference type="SUPFAM" id="SSF51735">
    <property type="entry name" value="NAD(P)-binding Rossmann-fold domains"/>
    <property type="match status" value="1"/>
</dbReference>
<reference evidence="5 6" key="1">
    <citation type="submission" date="2019-11" db="EMBL/GenBank/DDBJ databases">
        <authorList>
            <person name="Cho J.-C."/>
        </authorList>
    </citation>
    <scope>NUCLEOTIDE SEQUENCE [LARGE SCALE GENOMIC DNA]</scope>
    <source>
        <strain evidence="4 5">JH1073</strain>
        <strain evidence="3 6">JH702</strain>
    </source>
</reference>
<sequence>MGRFDGRGAIVTGGALGIGGGCARRIAADGGSVLVVDVNEAAGANTVKEIRDAGGKAEFMAGDVSKESTAKEMVEQAVSSFGRLDLLVQNAYAGADNAGSAVEVKPENWHNGMDLLVGALYLGAKYAVPAMEESGADPNFEQPEWTGAGRRHGNPPAQNVGRIVNMSSVHGLHQAPRSLIYNAGKAAVIGLTKQMAIDFGPLGITVNAIAPGHIVTERGDEHWNEVGNDAGFRLFELHYPVRRTGVPEDIANAVGFLCSNEASFITGHVLAVDGGMTIQLQENLVMDSKDYIVANPDLKTHFDSNRGESRF</sequence>
<dbReference type="InterPro" id="IPR002347">
    <property type="entry name" value="SDR_fam"/>
</dbReference>
<evidence type="ECO:0000313" key="5">
    <source>
        <dbReference type="Proteomes" id="UP001219901"/>
    </source>
</evidence>
<dbReference type="PRINTS" id="PR00080">
    <property type="entry name" value="SDRFAMILY"/>
</dbReference>
<organism evidence="4 5">
    <name type="scientific">Candidatus Lucifugimonas marina</name>
    <dbReference type="NCBI Taxonomy" id="3038979"/>
    <lineage>
        <taxon>Bacteria</taxon>
        <taxon>Bacillati</taxon>
        <taxon>Chloroflexota</taxon>
        <taxon>Dehalococcoidia</taxon>
        <taxon>SAR202 cluster</taxon>
        <taxon>Candidatus Lucifugimonadales</taxon>
        <taxon>Candidatus Lucifugimonadaceae</taxon>
        <taxon>Candidatus Lucifugimonas</taxon>
    </lineage>
</organism>
<dbReference type="NCBIfam" id="NF005559">
    <property type="entry name" value="PRK07231.1"/>
    <property type="match status" value="1"/>
</dbReference>
<name>A0AAJ6CU02_9CHLR</name>
<dbReference type="PRINTS" id="PR00081">
    <property type="entry name" value="GDHRDH"/>
</dbReference>
<accession>A0AAJ6CU02</accession>
<dbReference type="Pfam" id="PF00106">
    <property type="entry name" value="adh_short"/>
    <property type="match status" value="1"/>
</dbReference>
<evidence type="ECO:0000313" key="3">
    <source>
        <dbReference type="EMBL" id="MDG0866661.1"/>
    </source>
</evidence>
<evidence type="ECO:0000256" key="2">
    <source>
        <dbReference type="RuleBase" id="RU000363"/>
    </source>
</evidence>
<dbReference type="Gene3D" id="3.40.50.720">
    <property type="entry name" value="NAD(P)-binding Rossmann-like Domain"/>
    <property type="match status" value="1"/>
</dbReference>
<evidence type="ECO:0000256" key="1">
    <source>
        <dbReference type="ARBA" id="ARBA00006484"/>
    </source>
</evidence>
<dbReference type="Pfam" id="PF13561">
    <property type="entry name" value="adh_short_C2"/>
    <property type="match status" value="1"/>
</dbReference>
<keyword evidence="5" id="KW-1185">Reference proteome</keyword>
<dbReference type="PANTHER" id="PTHR42879">
    <property type="entry name" value="3-OXOACYL-(ACYL-CARRIER-PROTEIN) REDUCTASE"/>
    <property type="match status" value="1"/>
</dbReference>
<reference evidence="5" key="3">
    <citation type="submission" date="2023-06" db="EMBL/GenBank/DDBJ databases">
        <title>Pangenomics reveal diversification of enzyme families and niche specialization in globally abundant SAR202 bacteria.</title>
        <authorList>
            <person name="Saw J.H.W."/>
        </authorList>
    </citation>
    <scope>NUCLEOTIDE SEQUENCE [LARGE SCALE GENOMIC DNA]</scope>
    <source>
        <strain evidence="5">JH1073</strain>
    </source>
</reference>
<reference evidence="4" key="2">
    <citation type="journal article" date="2023" name="Nat. Commun.">
        <title>Cultivation of marine bacteria of the SAR202 clade.</title>
        <authorList>
            <person name="Lim Y."/>
            <person name="Seo J.H."/>
            <person name="Giovannoni S.J."/>
            <person name="Kang I."/>
            <person name="Cho J.C."/>
        </authorList>
    </citation>
    <scope>NUCLEOTIDE SEQUENCE</scope>
    <source>
        <strain evidence="4">JH1073</strain>
    </source>
</reference>
<keyword evidence="4" id="KW-0560">Oxidoreductase</keyword>
<dbReference type="RefSeq" id="WP_342824270.1">
    <property type="nucleotide sequence ID" value="NZ_CP046146.1"/>
</dbReference>
<dbReference type="EMBL" id="CP046147">
    <property type="protein sequence ID" value="WFG38090.1"/>
    <property type="molecule type" value="Genomic_DNA"/>
</dbReference>
<dbReference type="CDD" id="cd05233">
    <property type="entry name" value="SDR_c"/>
    <property type="match status" value="1"/>
</dbReference>
<dbReference type="EMBL" id="WMBE01000002">
    <property type="protein sequence ID" value="MDG0866661.1"/>
    <property type="molecule type" value="Genomic_DNA"/>
</dbReference>
<dbReference type="InterPro" id="IPR036291">
    <property type="entry name" value="NAD(P)-bd_dom_sf"/>
</dbReference>
<dbReference type="InterPro" id="IPR020904">
    <property type="entry name" value="Sc_DH/Rdtase_CS"/>
</dbReference>
<dbReference type="PANTHER" id="PTHR42879:SF2">
    <property type="entry name" value="3-OXOACYL-[ACYL-CARRIER-PROTEIN] REDUCTASE FABG"/>
    <property type="match status" value="1"/>
</dbReference>
<gene>
    <name evidence="3" type="ORF">GKO46_06165</name>
    <name evidence="4" type="ORF">GKO48_00160</name>
</gene>
<proteinExistence type="inferred from homology"/>
<evidence type="ECO:0000313" key="6">
    <source>
        <dbReference type="Proteomes" id="UP001321249"/>
    </source>
</evidence>
<dbReference type="PROSITE" id="PS00061">
    <property type="entry name" value="ADH_SHORT"/>
    <property type="match status" value="1"/>
</dbReference>
<dbReference type="GO" id="GO:0032787">
    <property type="term" value="P:monocarboxylic acid metabolic process"/>
    <property type="evidence" value="ECO:0007669"/>
    <property type="project" value="UniProtKB-ARBA"/>
</dbReference>
<dbReference type="Proteomes" id="UP001321249">
    <property type="component" value="Unassembled WGS sequence"/>
</dbReference>
<comment type="similarity">
    <text evidence="1 2">Belongs to the short-chain dehydrogenases/reductases (SDR) family.</text>
</comment>
<evidence type="ECO:0000313" key="4">
    <source>
        <dbReference type="EMBL" id="WFG38090.1"/>
    </source>
</evidence>
<protein>
    <submittedName>
        <fullName evidence="4">Glucose 1-dehydrogenase</fullName>
        <ecNumber evidence="4">1.1.1.47</ecNumber>
    </submittedName>
</protein>